<dbReference type="EMBL" id="MCOG01000005">
    <property type="protein sequence ID" value="ORY84558.1"/>
    <property type="molecule type" value="Genomic_DNA"/>
</dbReference>
<dbReference type="InterPro" id="IPR047141">
    <property type="entry name" value="Stealth"/>
</dbReference>
<comment type="caution">
    <text evidence="6">The sequence shown here is derived from an EMBL/GenBank/DDBJ whole genome shotgun (WGS) entry which is preliminary data.</text>
</comment>
<feature type="transmembrane region" description="Helical" evidence="4">
    <location>
        <begin position="12"/>
        <end position="29"/>
    </location>
</feature>
<gene>
    <name evidence="6" type="ORF">LY90DRAFT_697137</name>
</gene>
<dbReference type="GO" id="GO:0005794">
    <property type="term" value="C:Golgi apparatus"/>
    <property type="evidence" value="ECO:0007669"/>
    <property type="project" value="TreeGrafter"/>
</dbReference>
<keyword evidence="4" id="KW-0472">Membrane</keyword>
<dbReference type="PANTHER" id="PTHR24045">
    <property type="match status" value="1"/>
</dbReference>
<protein>
    <recommendedName>
        <fullName evidence="5">Stealth protein CR2 conserved region 2 domain-containing protein</fullName>
    </recommendedName>
</protein>
<accession>A0A1Y2FKR8</accession>
<dbReference type="PANTHER" id="PTHR24045:SF0">
    <property type="entry name" value="N-ACETYLGLUCOSAMINE-1-PHOSPHOTRANSFERASE SUBUNITS ALPHA_BETA"/>
    <property type="match status" value="1"/>
</dbReference>
<evidence type="ECO:0000313" key="6">
    <source>
        <dbReference type="EMBL" id="ORY84558.1"/>
    </source>
</evidence>
<dbReference type="STRING" id="1754190.A0A1Y2FKR8"/>
<keyword evidence="4" id="KW-0812">Transmembrane</keyword>
<dbReference type="GO" id="GO:0016772">
    <property type="term" value="F:transferase activity, transferring phosphorus-containing groups"/>
    <property type="evidence" value="ECO:0007669"/>
    <property type="project" value="InterPro"/>
</dbReference>
<feature type="region of interest" description="Disordered" evidence="3">
    <location>
        <begin position="218"/>
        <end position="241"/>
    </location>
</feature>
<evidence type="ECO:0000259" key="5">
    <source>
        <dbReference type="Pfam" id="PF11380"/>
    </source>
</evidence>
<dbReference type="Proteomes" id="UP000193920">
    <property type="component" value="Unassembled WGS sequence"/>
</dbReference>
<evidence type="ECO:0000313" key="7">
    <source>
        <dbReference type="Proteomes" id="UP000193920"/>
    </source>
</evidence>
<sequence length="1041" mass="124501">MFRPRALARRKNLLFILIFIILIVLLYNINSINRHVKDNESIIKNINNDDLNLKLEVNNAKDNIIGNNEFNNMNFEEDYENIVNLDSNELADNEENNKNNINGDINIENVKENEIKVEEAELKTDNKNNIEEAELKTDNKNNIEEAELKTDNKNNIEEAELKTDNKNNIEEAELKTDNKNNIEEAELKTDNKNNIEEAKIKTDNKNNIEEKMDQINNNNNKKTSIMNSNNNNNNNNNNNIINLQKKKTDDDYIKGYNGGEIEPEWEWAKSMSIVYSWVDGSDVDFLDVKSKYNNGFRTFNSRDRSADELRYSLRSVEKYMPWHQGTIYIVTANQIPKWLNTTNPRIKLVYHKDFIPEHYFPTFDSNTIELFLDKIPGITERFLYFNDDIFINNYIHPCFFFTSNGFYPKVYRRNPVLLTQEKTDSIINNNRVVEMFHATKFFTRKVIQEYFDPDFKYRYLLHTVYSLYRDLMQPFRELFADEIKVICSDRFRSYYEIQVLYTYQSYLYYATQHKNYPIKLNGIGKTKKFIGKPLPNNRTIQKYSSEMVPANIGKKYIHFGSITNNLNKNIIKFNSFRNDTNLYVYNFNDEYSKQNSLYQFTQYMITRYPEPAPFEKKEYVDLEISYLPKINKTITVTDEMAKLRKMTKEKLEEEHLLNQLKIVNEYLDKKDALSEPKKEISVREEKEINLLLNYYGNELEKEWQWASDISIVYILDDISSNCNCTFGVDRLKYSLRSISKYMPWHKGKIFIIYQNIQQKDELSWLNTEQTRVELIDKNDILPEEVSFTHNKHIIEFYMDKINGISERFIYFNDHHFFTYFIHPQFFFNSNYYPKYNLKNALGRREEKSLMKVKEQKDFVETYRLIFDAFHKNYVKNYRYLYDMPCPLYRDLFEPVRQLYQEEWTKFIRKDQNKEKDTDILPLYLIVTYNIYGTDQPFFPEYVAGYGNIRKAEPPVLSEERNITYYGFDTTSEQVIKATVYPELYYRSGDIEKSKSIKELIHSEKLFFSLGYKNKKELMKELNGDLLELLNMIYEEKSIFEN</sequence>
<dbReference type="OrthoDB" id="2126793at2759"/>
<comment type="similarity">
    <text evidence="1">Belongs to the stealth family.</text>
</comment>
<name>A0A1Y2FKR8_9FUNG</name>
<keyword evidence="2" id="KW-0808">Transferase</keyword>
<feature type="domain" description="Stealth protein CR2 conserved region 2" evidence="5">
    <location>
        <begin position="302"/>
        <end position="405"/>
    </location>
</feature>
<keyword evidence="4" id="KW-1133">Transmembrane helix</keyword>
<keyword evidence="7" id="KW-1185">Reference proteome</keyword>
<evidence type="ECO:0000256" key="4">
    <source>
        <dbReference type="SAM" id="Phobius"/>
    </source>
</evidence>
<feature type="domain" description="Stealth protein CR2 conserved region 2" evidence="5">
    <location>
        <begin position="729"/>
        <end position="832"/>
    </location>
</feature>
<dbReference type="AlphaFoldDB" id="A0A1Y2FKR8"/>
<evidence type="ECO:0000256" key="1">
    <source>
        <dbReference type="ARBA" id="ARBA00007583"/>
    </source>
</evidence>
<evidence type="ECO:0000256" key="3">
    <source>
        <dbReference type="SAM" id="MobiDB-lite"/>
    </source>
</evidence>
<proteinExistence type="inferred from homology"/>
<evidence type="ECO:0000256" key="2">
    <source>
        <dbReference type="ARBA" id="ARBA00022679"/>
    </source>
</evidence>
<dbReference type="Pfam" id="PF11380">
    <property type="entry name" value="Stealth_CR2"/>
    <property type="match status" value="2"/>
</dbReference>
<reference evidence="6 7" key="1">
    <citation type="submission" date="2016-08" db="EMBL/GenBank/DDBJ databases">
        <title>A Parts List for Fungal Cellulosomes Revealed by Comparative Genomics.</title>
        <authorList>
            <consortium name="DOE Joint Genome Institute"/>
            <person name="Haitjema C.H."/>
            <person name="Gilmore S.P."/>
            <person name="Henske J.K."/>
            <person name="Solomon K.V."/>
            <person name="De Groot R."/>
            <person name="Kuo A."/>
            <person name="Mondo S.J."/>
            <person name="Salamov A.A."/>
            <person name="Labutti K."/>
            <person name="Zhao Z."/>
            <person name="Chiniquy J."/>
            <person name="Barry K."/>
            <person name="Brewer H.M."/>
            <person name="Purvine S.O."/>
            <person name="Wright A.T."/>
            <person name="Boxma B."/>
            <person name="Van Alen T."/>
            <person name="Hackstein J.H."/>
            <person name="Baker S.E."/>
            <person name="Grigoriev I.V."/>
            <person name="O'Malley M.A."/>
        </authorList>
    </citation>
    <scope>NUCLEOTIDE SEQUENCE [LARGE SCALE GENOMIC DNA]</scope>
    <source>
        <strain evidence="6 7">G1</strain>
    </source>
</reference>
<organism evidence="6 7">
    <name type="scientific">Neocallimastix californiae</name>
    <dbReference type="NCBI Taxonomy" id="1754190"/>
    <lineage>
        <taxon>Eukaryota</taxon>
        <taxon>Fungi</taxon>
        <taxon>Fungi incertae sedis</taxon>
        <taxon>Chytridiomycota</taxon>
        <taxon>Chytridiomycota incertae sedis</taxon>
        <taxon>Neocallimastigomycetes</taxon>
        <taxon>Neocallimastigales</taxon>
        <taxon>Neocallimastigaceae</taxon>
        <taxon>Neocallimastix</taxon>
    </lineage>
</organism>
<dbReference type="InterPro" id="IPR021520">
    <property type="entry name" value="Stealth_CR2"/>
</dbReference>